<evidence type="ECO:0000256" key="6">
    <source>
        <dbReference type="ARBA" id="ARBA00023136"/>
    </source>
</evidence>
<keyword evidence="4 7" id="KW-0812">Transmembrane</keyword>
<evidence type="ECO:0000256" key="3">
    <source>
        <dbReference type="ARBA" id="ARBA00022475"/>
    </source>
</evidence>
<keyword evidence="5 7" id="KW-1133">Transmembrane helix</keyword>
<comment type="subcellular location">
    <subcellularLocation>
        <location evidence="1">Cell membrane</location>
        <topology evidence="1">Multi-pass membrane protein</topology>
    </subcellularLocation>
</comment>
<feature type="transmembrane region" description="Helical" evidence="7">
    <location>
        <begin position="12"/>
        <end position="30"/>
    </location>
</feature>
<evidence type="ECO:0000313" key="9">
    <source>
        <dbReference type="Proteomes" id="UP001501411"/>
    </source>
</evidence>
<evidence type="ECO:0000256" key="1">
    <source>
        <dbReference type="ARBA" id="ARBA00004651"/>
    </source>
</evidence>
<dbReference type="EMBL" id="BAABIQ010000006">
    <property type="protein sequence ID" value="GAA4785776.1"/>
    <property type="molecule type" value="Genomic_DNA"/>
</dbReference>
<dbReference type="Proteomes" id="UP001501411">
    <property type="component" value="Unassembled WGS sequence"/>
</dbReference>
<dbReference type="PANTHER" id="PTHR33452">
    <property type="entry name" value="OXIDOREDUCTASE CATD-RELATED"/>
    <property type="match status" value="1"/>
</dbReference>
<proteinExistence type="inferred from homology"/>
<protein>
    <submittedName>
        <fullName evidence="8">DoxX family protein</fullName>
    </submittedName>
</protein>
<dbReference type="InterPro" id="IPR051907">
    <property type="entry name" value="DoxX-like_oxidoreductase"/>
</dbReference>
<dbReference type="InterPro" id="IPR032808">
    <property type="entry name" value="DoxX"/>
</dbReference>
<keyword evidence="6 7" id="KW-0472">Membrane</keyword>
<gene>
    <name evidence="8" type="ORF">GCM10023231_12070</name>
</gene>
<dbReference type="RefSeq" id="WP_345230834.1">
    <property type="nucleotide sequence ID" value="NZ_BAABIQ010000006.1"/>
</dbReference>
<evidence type="ECO:0000256" key="7">
    <source>
        <dbReference type="SAM" id="Phobius"/>
    </source>
</evidence>
<organism evidence="8 9">
    <name type="scientific">Olivibacter ginsenosidimutans</name>
    <dbReference type="NCBI Taxonomy" id="1176537"/>
    <lineage>
        <taxon>Bacteria</taxon>
        <taxon>Pseudomonadati</taxon>
        <taxon>Bacteroidota</taxon>
        <taxon>Sphingobacteriia</taxon>
        <taxon>Sphingobacteriales</taxon>
        <taxon>Sphingobacteriaceae</taxon>
        <taxon>Olivibacter</taxon>
    </lineage>
</organism>
<feature type="transmembrane region" description="Helical" evidence="7">
    <location>
        <begin position="50"/>
        <end position="75"/>
    </location>
</feature>
<sequence length="140" mass="15464">MRKLFATHNASLSFNIAALILRFGMGILMIPHGYAKLVSFAERKDRFMEFIGLSSSASLGLAIFSELFCAVLLVLGLATRLATIPLIITALVIMSVHHWTFFGDHDLIVALFIGYVAILFLGPGDFSLDKLLVSRSVYRK</sequence>
<evidence type="ECO:0000256" key="2">
    <source>
        <dbReference type="ARBA" id="ARBA00006679"/>
    </source>
</evidence>
<dbReference type="Pfam" id="PF07681">
    <property type="entry name" value="DoxX"/>
    <property type="match status" value="1"/>
</dbReference>
<comment type="similarity">
    <text evidence="2">Belongs to the DoxX family.</text>
</comment>
<evidence type="ECO:0000256" key="4">
    <source>
        <dbReference type="ARBA" id="ARBA00022692"/>
    </source>
</evidence>
<evidence type="ECO:0000313" key="8">
    <source>
        <dbReference type="EMBL" id="GAA4785776.1"/>
    </source>
</evidence>
<keyword evidence="9" id="KW-1185">Reference proteome</keyword>
<name>A0ABP9AV84_9SPHI</name>
<evidence type="ECO:0000256" key="5">
    <source>
        <dbReference type="ARBA" id="ARBA00022989"/>
    </source>
</evidence>
<dbReference type="PANTHER" id="PTHR33452:SF1">
    <property type="entry name" value="INNER MEMBRANE PROTEIN YPHA-RELATED"/>
    <property type="match status" value="1"/>
</dbReference>
<feature type="transmembrane region" description="Helical" evidence="7">
    <location>
        <begin position="107"/>
        <end position="128"/>
    </location>
</feature>
<keyword evidence="3" id="KW-1003">Cell membrane</keyword>
<comment type="caution">
    <text evidence="8">The sequence shown here is derived from an EMBL/GenBank/DDBJ whole genome shotgun (WGS) entry which is preliminary data.</text>
</comment>
<accession>A0ABP9AV84</accession>
<feature type="transmembrane region" description="Helical" evidence="7">
    <location>
        <begin position="82"/>
        <end position="101"/>
    </location>
</feature>
<reference evidence="9" key="1">
    <citation type="journal article" date="2019" name="Int. J. Syst. Evol. Microbiol.">
        <title>The Global Catalogue of Microorganisms (GCM) 10K type strain sequencing project: providing services to taxonomists for standard genome sequencing and annotation.</title>
        <authorList>
            <consortium name="The Broad Institute Genomics Platform"/>
            <consortium name="The Broad Institute Genome Sequencing Center for Infectious Disease"/>
            <person name="Wu L."/>
            <person name="Ma J."/>
        </authorList>
    </citation>
    <scope>NUCLEOTIDE SEQUENCE [LARGE SCALE GENOMIC DNA]</scope>
    <source>
        <strain evidence="9">JCM 18200</strain>
    </source>
</reference>